<name>Q12VL5_METBU</name>
<dbReference type="AlphaFoldDB" id="Q12VL5"/>
<dbReference type="CAZy" id="GT2">
    <property type="family name" value="Glycosyltransferase Family 2"/>
</dbReference>
<dbReference type="InterPro" id="IPR029044">
    <property type="entry name" value="Nucleotide-diphossugar_trans"/>
</dbReference>
<dbReference type="STRING" id="259564.Mbur_1607"/>
<proteinExistence type="predicted"/>
<dbReference type="RefSeq" id="WP_011499655.1">
    <property type="nucleotide sequence ID" value="NC_007955.1"/>
</dbReference>
<evidence type="ECO:0000313" key="2">
    <source>
        <dbReference type="EMBL" id="ABE52511.1"/>
    </source>
</evidence>
<keyword evidence="2" id="KW-0808">Transferase</keyword>
<dbReference type="PANTHER" id="PTHR22916:SF3">
    <property type="entry name" value="UDP-GLCNAC:BETAGAL BETA-1,3-N-ACETYLGLUCOSAMINYLTRANSFERASE-LIKE PROTEIN 1"/>
    <property type="match status" value="1"/>
</dbReference>
<dbReference type="SUPFAM" id="SSF53448">
    <property type="entry name" value="Nucleotide-diphospho-sugar transferases"/>
    <property type="match status" value="1"/>
</dbReference>
<dbReference type="GeneID" id="3998694"/>
<reference evidence="3" key="1">
    <citation type="journal article" date="2009" name="ISME J.">
        <title>The genome sequence of the psychrophilic archaeon, Methanococcoides burtonii: the role of genome evolution in cold adaptation.</title>
        <authorList>
            <person name="Allen M.A."/>
            <person name="Lauro F.M."/>
            <person name="Williams T.J."/>
            <person name="Burg D."/>
            <person name="Siddiqui K.S."/>
            <person name="De Francisci D."/>
            <person name="Chong K.W."/>
            <person name="Pilak O."/>
            <person name="Chew H.H."/>
            <person name="De Maere M.Z."/>
            <person name="Ting L."/>
            <person name="Katrib M."/>
            <person name="Ng C."/>
            <person name="Sowers K.R."/>
            <person name="Galperin M.Y."/>
            <person name="Anderson I.J."/>
            <person name="Ivanova N."/>
            <person name="Dalin E."/>
            <person name="Martinez M."/>
            <person name="Lapidus A."/>
            <person name="Hauser L."/>
            <person name="Land M."/>
            <person name="Thomas T."/>
            <person name="Cavicchioli R."/>
        </authorList>
    </citation>
    <scope>NUCLEOTIDE SEQUENCE [LARGE SCALE GENOMIC DNA]</scope>
    <source>
        <strain evidence="3">DSM 6242 / NBRC 107633 / OCM 468 / ACE-M</strain>
    </source>
</reference>
<dbReference type="Gene3D" id="3.90.550.10">
    <property type="entry name" value="Spore Coat Polysaccharide Biosynthesis Protein SpsA, Chain A"/>
    <property type="match status" value="1"/>
</dbReference>
<protein>
    <submittedName>
        <fullName evidence="2">Glycosyl transferase, family 2</fullName>
    </submittedName>
</protein>
<evidence type="ECO:0000259" key="1">
    <source>
        <dbReference type="Pfam" id="PF00535"/>
    </source>
</evidence>
<accession>Q12VL5</accession>
<gene>
    <name evidence="2" type="ordered locus">Mbur_1607</name>
</gene>
<keyword evidence="3" id="KW-1185">Reference proteome</keyword>
<feature type="domain" description="Glycosyltransferase 2-like" evidence="1">
    <location>
        <begin position="13"/>
        <end position="117"/>
    </location>
</feature>
<dbReference type="PANTHER" id="PTHR22916">
    <property type="entry name" value="GLYCOSYLTRANSFERASE"/>
    <property type="match status" value="1"/>
</dbReference>
<dbReference type="EMBL" id="CP000300">
    <property type="protein sequence ID" value="ABE52511.1"/>
    <property type="molecule type" value="Genomic_DNA"/>
</dbReference>
<dbReference type="Proteomes" id="UP000001979">
    <property type="component" value="Chromosome"/>
</dbReference>
<dbReference type="HOGENOM" id="CLU_025996_0_4_2"/>
<dbReference type="InterPro" id="IPR001173">
    <property type="entry name" value="Glyco_trans_2-like"/>
</dbReference>
<dbReference type="OrthoDB" id="46222at2157"/>
<evidence type="ECO:0000313" key="3">
    <source>
        <dbReference type="Proteomes" id="UP000001979"/>
    </source>
</evidence>
<sequence>MVLPNTIDSPTISIIMNCFNCSKYLKEAIDSVYAQTYEDWEIIFWDNVSTDNSAEIANSYDNKLRYFCGNKNVPLGYARNLAIEKIQGKYIAFLDCDDMWLPTKLEKQMAIFESTSNVKLVFSDCNIVDSQHNIINRSFAVQTPARGNVFEKLLMSYNFIPLVTAMIEKDVLDDVGCFDNTYRIAEEYDMFLRIAYKYPIDFVDEPLAEYRVHDSNCSHRQDIGIKEELMIMDHWKNTATHIEKKISIQLKKKILKRKAALYVYYIVSKLKLPKRFSKYY</sequence>
<dbReference type="Pfam" id="PF00535">
    <property type="entry name" value="Glycos_transf_2"/>
    <property type="match status" value="1"/>
</dbReference>
<dbReference type="KEGG" id="mbu:Mbur_1607"/>
<dbReference type="GO" id="GO:0016758">
    <property type="term" value="F:hexosyltransferase activity"/>
    <property type="evidence" value="ECO:0007669"/>
    <property type="project" value="UniProtKB-ARBA"/>
</dbReference>
<organism evidence="2 3">
    <name type="scientific">Methanococcoides burtonii (strain DSM 6242 / NBRC 107633 / OCM 468 / ACE-M)</name>
    <dbReference type="NCBI Taxonomy" id="259564"/>
    <lineage>
        <taxon>Archaea</taxon>
        <taxon>Methanobacteriati</taxon>
        <taxon>Methanobacteriota</taxon>
        <taxon>Stenosarchaea group</taxon>
        <taxon>Methanomicrobia</taxon>
        <taxon>Methanosarcinales</taxon>
        <taxon>Methanosarcinaceae</taxon>
        <taxon>Methanococcoides</taxon>
    </lineage>
</organism>